<protein>
    <recommendedName>
        <fullName evidence="4">Glycosyltransferase RgtA/B/C/D-like domain-containing protein</fullName>
    </recommendedName>
</protein>
<name>A0ABT3ZLY5_9BURK</name>
<dbReference type="EMBL" id="JAPMXC010000001">
    <property type="protein sequence ID" value="MCY0387563.1"/>
    <property type="molecule type" value="Genomic_DNA"/>
</dbReference>
<dbReference type="Proteomes" id="UP001082899">
    <property type="component" value="Unassembled WGS sequence"/>
</dbReference>
<comment type="caution">
    <text evidence="2">The sequence shown here is derived from an EMBL/GenBank/DDBJ whole genome shotgun (WGS) entry which is preliminary data.</text>
</comment>
<feature type="transmembrane region" description="Helical" evidence="1">
    <location>
        <begin position="9"/>
        <end position="27"/>
    </location>
</feature>
<feature type="transmembrane region" description="Helical" evidence="1">
    <location>
        <begin position="171"/>
        <end position="204"/>
    </location>
</feature>
<feature type="transmembrane region" description="Helical" evidence="1">
    <location>
        <begin position="390"/>
        <end position="409"/>
    </location>
</feature>
<keyword evidence="1" id="KW-0472">Membrane</keyword>
<reference evidence="2" key="1">
    <citation type="submission" date="2022-11" db="EMBL/GenBank/DDBJ databases">
        <title>Robbsia betulipollinis sp. nov., isolated from pollen of birch (Betula pendula).</title>
        <authorList>
            <person name="Shi H."/>
            <person name="Ambika Manirajan B."/>
            <person name="Ratering S."/>
            <person name="Geissler-Plaum R."/>
            <person name="Schnell S."/>
        </authorList>
    </citation>
    <scope>NUCLEOTIDE SEQUENCE</scope>
    <source>
        <strain evidence="2">Bb-Pol-6</strain>
    </source>
</reference>
<keyword evidence="1" id="KW-0812">Transmembrane</keyword>
<feature type="transmembrane region" description="Helical" evidence="1">
    <location>
        <begin position="359"/>
        <end position="378"/>
    </location>
</feature>
<evidence type="ECO:0008006" key="4">
    <source>
        <dbReference type="Google" id="ProtNLM"/>
    </source>
</evidence>
<organism evidence="2 3">
    <name type="scientific">Robbsia betulipollinis</name>
    <dbReference type="NCBI Taxonomy" id="2981849"/>
    <lineage>
        <taxon>Bacteria</taxon>
        <taxon>Pseudomonadati</taxon>
        <taxon>Pseudomonadota</taxon>
        <taxon>Betaproteobacteria</taxon>
        <taxon>Burkholderiales</taxon>
        <taxon>Burkholderiaceae</taxon>
        <taxon>Robbsia</taxon>
    </lineage>
</organism>
<evidence type="ECO:0000313" key="2">
    <source>
        <dbReference type="EMBL" id="MCY0387563.1"/>
    </source>
</evidence>
<feature type="transmembrane region" description="Helical" evidence="1">
    <location>
        <begin position="70"/>
        <end position="103"/>
    </location>
</feature>
<keyword evidence="1" id="KW-1133">Transmembrane helix</keyword>
<feature type="transmembrane region" description="Helical" evidence="1">
    <location>
        <begin position="329"/>
        <end position="353"/>
    </location>
</feature>
<feature type="transmembrane region" description="Helical" evidence="1">
    <location>
        <begin position="277"/>
        <end position="295"/>
    </location>
</feature>
<feature type="transmembrane region" description="Helical" evidence="1">
    <location>
        <begin position="115"/>
        <end position="139"/>
    </location>
</feature>
<evidence type="ECO:0000313" key="3">
    <source>
        <dbReference type="Proteomes" id="UP001082899"/>
    </source>
</evidence>
<proteinExistence type="predicted"/>
<accession>A0ABT3ZLY5</accession>
<keyword evidence="3" id="KW-1185">Reference proteome</keyword>
<sequence length="681" mass="74531">MNKSGTGELVLAGIAVLAVTALLWIKINSGWLDSDQLYMEGISKDLLLLGGHWSDWKFSPAPDYFPDMLLYLLCAKFIASTVCRIFIVSALQVVFLSAAVVWLARTLHPAVSARALAILLLLIGFFTLVCAKSAIWIYFYSTNSHFASLLLTVFNLAVAIRFFRRPSAGKAVLFIATGILAALSTRIYFLSFLFPAILFALFLLTRKGRALFPDIGAGTKIGFALANPLTFVVENVLSPLISKNDVLGQRVPFTLKAARNSLKLCFETLVNSFSLESGYRLVFSVAALACVLFLISKARTGTLFRNPADSRAPVGRESAEQAATQVDGFAFVALFVCFVAPINFLGAVLSGGYVDLEGFRYFAGLIAVVMVLAVTVADRDGFLLRRHVGWSCRAVAIFLTLASAGFFLAGRSHDAGVPPIVSCLDKIEKDGFHLEAGTADYWYARGVSHYLPNKNWIVTTDHDMSPLFWMSSLGPIAKRQHYGYHYNFVIIRDPGTPIYFDYTAQTIGKLLPEPSRKLYCPASHATVWIYANDDLDVALKNAFDQFLFNKGLAGTFAQAGQSLPGTTGAMSGTTRRAAAGTDAAGFLTYGPYANLRKGRYRVTISYVTRGGDGGNYLDMIGTVKAKTGVQLFRQELQRDGEHEIGTVIDTEQNAIGNFEVRTWFSGHGELVFKNLTISRMP</sequence>
<feature type="transmembrane region" description="Helical" evidence="1">
    <location>
        <begin position="145"/>
        <end position="164"/>
    </location>
</feature>
<gene>
    <name evidence="2" type="ORF">OVY01_10015</name>
</gene>
<evidence type="ECO:0000256" key="1">
    <source>
        <dbReference type="SAM" id="Phobius"/>
    </source>
</evidence>